<comment type="caution">
    <text evidence="2">The sequence shown here is derived from an EMBL/GenBank/DDBJ whole genome shotgun (WGS) entry which is preliminary data.</text>
</comment>
<keyword evidence="1" id="KW-1133">Transmembrane helix</keyword>
<accession>A0ABP1SB21</accession>
<keyword evidence="1" id="KW-0472">Membrane</keyword>
<keyword evidence="1" id="KW-0812">Transmembrane</keyword>
<proteinExistence type="predicted"/>
<evidence type="ECO:0000256" key="1">
    <source>
        <dbReference type="SAM" id="Phobius"/>
    </source>
</evidence>
<evidence type="ECO:0000313" key="3">
    <source>
        <dbReference type="Proteomes" id="UP001642540"/>
    </source>
</evidence>
<sequence>MELGVIFIPLHVAMTFAVMCCSVALIYQRKVYGLWTTFMLVDVMIVGVGYSLALAVASLQHRQSKLTLESWKRNKWVKRTDREYMQRLRWSCTAISFGNGHSYVITPIMVLSFIHTVSQQSFFALVTYADVFRTKI</sequence>
<gene>
    <name evidence="2" type="ORF">ODALV1_LOCUS31701</name>
</gene>
<keyword evidence="3" id="KW-1185">Reference proteome</keyword>
<protein>
    <submittedName>
        <fullName evidence="2">Uncharacterized protein</fullName>
    </submittedName>
</protein>
<reference evidence="2 3" key="1">
    <citation type="submission" date="2024-08" db="EMBL/GenBank/DDBJ databases">
        <authorList>
            <person name="Cucini C."/>
            <person name="Frati F."/>
        </authorList>
    </citation>
    <scope>NUCLEOTIDE SEQUENCE [LARGE SCALE GENOMIC DNA]</scope>
</reference>
<evidence type="ECO:0000313" key="2">
    <source>
        <dbReference type="EMBL" id="CAL8149325.1"/>
    </source>
</evidence>
<feature type="transmembrane region" description="Helical" evidence="1">
    <location>
        <begin position="39"/>
        <end position="59"/>
    </location>
</feature>
<name>A0ABP1SB21_9HEXA</name>
<organism evidence="2 3">
    <name type="scientific">Orchesella dallaii</name>
    <dbReference type="NCBI Taxonomy" id="48710"/>
    <lineage>
        <taxon>Eukaryota</taxon>
        <taxon>Metazoa</taxon>
        <taxon>Ecdysozoa</taxon>
        <taxon>Arthropoda</taxon>
        <taxon>Hexapoda</taxon>
        <taxon>Collembola</taxon>
        <taxon>Entomobryomorpha</taxon>
        <taxon>Entomobryoidea</taxon>
        <taxon>Orchesellidae</taxon>
        <taxon>Orchesellinae</taxon>
        <taxon>Orchesella</taxon>
    </lineage>
</organism>
<dbReference type="Proteomes" id="UP001642540">
    <property type="component" value="Unassembled WGS sequence"/>
</dbReference>
<dbReference type="EMBL" id="CAXLJM020000201">
    <property type="protein sequence ID" value="CAL8149325.1"/>
    <property type="molecule type" value="Genomic_DNA"/>
</dbReference>
<feature type="transmembrane region" description="Helical" evidence="1">
    <location>
        <begin position="6"/>
        <end position="27"/>
    </location>
</feature>